<evidence type="ECO:0000313" key="2">
    <source>
        <dbReference type="EMBL" id="EKE75937.1"/>
    </source>
</evidence>
<dbReference type="GO" id="GO:0016491">
    <property type="term" value="F:oxidoreductase activity"/>
    <property type="evidence" value="ECO:0007669"/>
    <property type="project" value="InterPro"/>
</dbReference>
<organism evidence="2 3">
    <name type="scientific">Gallaecimonas xiamenensis 3-C-1</name>
    <dbReference type="NCBI Taxonomy" id="745411"/>
    <lineage>
        <taxon>Bacteria</taxon>
        <taxon>Pseudomonadati</taxon>
        <taxon>Pseudomonadota</taxon>
        <taxon>Gammaproteobacteria</taxon>
        <taxon>Enterobacterales</taxon>
        <taxon>Gallaecimonadaceae</taxon>
        <taxon>Gallaecimonas</taxon>
    </lineage>
</organism>
<dbReference type="PANTHER" id="PTHR13887:SF41">
    <property type="entry name" value="THIOREDOXIN SUPERFAMILY PROTEIN"/>
    <property type="match status" value="1"/>
</dbReference>
<reference evidence="2 3" key="1">
    <citation type="journal article" date="2012" name="J. Bacteriol.">
        <title>Genome Sequence of Gallaecimonas xiamenensis Type Strain 3-C-1.</title>
        <authorList>
            <person name="Lai Q."/>
            <person name="Wang L."/>
            <person name="Wang W."/>
            <person name="Shao Z."/>
        </authorList>
    </citation>
    <scope>NUCLEOTIDE SEQUENCE [LARGE SCALE GENOMIC DNA]</scope>
    <source>
        <strain evidence="2 3">3-C-1</strain>
    </source>
</reference>
<dbReference type="AlphaFoldDB" id="K2JN65"/>
<dbReference type="InterPro" id="IPR001853">
    <property type="entry name" value="DSBA-like_thioredoxin_dom"/>
</dbReference>
<dbReference type="EMBL" id="AMRI01000006">
    <property type="protein sequence ID" value="EKE75937.1"/>
    <property type="molecule type" value="Genomic_DNA"/>
</dbReference>
<proteinExistence type="predicted"/>
<name>K2JN65_9GAMM</name>
<keyword evidence="3" id="KW-1185">Reference proteome</keyword>
<dbReference type="eggNOG" id="COG2761">
    <property type="taxonomic scope" value="Bacteria"/>
</dbReference>
<accession>K2JN65</accession>
<dbReference type="STRING" id="745411.B3C1_05742"/>
<gene>
    <name evidence="2" type="ORF">B3C1_05742</name>
</gene>
<dbReference type="RefSeq" id="WP_008483523.1">
    <property type="nucleotide sequence ID" value="NZ_AMRI01000006.1"/>
</dbReference>
<feature type="domain" description="DSBA-like thioredoxin" evidence="1">
    <location>
        <begin position="6"/>
        <end position="207"/>
    </location>
</feature>
<comment type="caution">
    <text evidence="2">The sequence shown here is derived from an EMBL/GenBank/DDBJ whole genome shotgun (WGS) entry which is preliminary data.</text>
</comment>
<evidence type="ECO:0000259" key="1">
    <source>
        <dbReference type="Pfam" id="PF01323"/>
    </source>
</evidence>
<dbReference type="InterPro" id="IPR036249">
    <property type="entry name" value="Thioredoxin-like_sf"/>
</dbReference>
<dbReference type="Gene3D" id="3.40.30.10">
    <property type="entry name" value="Glutaredoxin"/>
    <property type="match status" value="1"/>
</dbReference>
<sequence>MKKLNVDMVSDLMCPWCALGLQALEQALTLLGDELEVELRFRPFELNPEAPLEGIPVFDNMASKYGLAREQVLANFARITDLGLALGFTFNMEKRSHYYNSFDAHRLLHWAGEQGGQLALKKALLAGYFTDAQNLGDHQVLADIAQQAGLDRQQALAMLASDRYRQEVRQAKAKYRQLGVRSIPTLVINDQYQIVGSQSPADYVQLLRELANKLA</sequence>
<dbReference type="PATRIC" id="fig|745411.4.peg.1143"/>
<evidence type="ECO:0000313" key="3">
    <source>
        <dbReference type="Proteomes" id="UP000006755"/>
    </source>
</evidence>
<dbReference type="PANTHER" id="PTHR13887">
    <property type="entry name" value="GLUTATHIONE S-TRANSFERASE KAPPA"/>
    <property type="match status" value="1"/>
</dbReference>
<dbReference type="SUPFAM" id="SSF52833">
    <property type="entry name" value="Thioredoxin-like"/>
    <property type="match status" value="1"/>
</dbReference>
<dbReference type="Proteomes" id="UP000006755">
    <property type="component" value="Unassembled WGS sequence"/>
</dbReference>
<dbReference type="CDD" id="cd03024">
    <property type="entry name" value="DsbA_FrnE"/>
    <property type="match status" value="1"/>
</dbReference>
<dbReference type="Pfam" id="PF01323">
    <property type="entry name" value="DSBA"/>
    <property type="match status" value="1"/>
</dbReference>
<protein>
    <submittedName>
        <fullName evidence="2">DSBA oxidoreductase</fullName>
    </submittedName>
</protein>